<accession>A0AAE1CV77</accession>
<dbReference type="SUPFAM" id="SSF53850">
    <property type="entry name" value="Periplasmic binding protein-like II"/>
    <property type="match status" value="1"/>
</dbReference>
<dbReference type="AlphaFoldDB" id="A0AAE1CV77"/>
<feature type="transmembrane region" description="Helical" evidence="8">
    <location>
        <begin position="659"/>
        <end position="679"/>
    </location>
</feature>
<dbReference type="PANTHER" id="PTHR42643">
    <property type="entry name" value="IONOTROPIC RECEPTOR 20A-RELATED"/>
    <property type="match status" value="1"/>
</dbReference>
<evidence type="ECO:0000256" key="8">
    <source>
        <dbReference type="SAM" id="Phobius"/>
    </source>
</evidence>
<comment type="caution">
    <text evidence="9">The sequence shown here is derived from an EMBL/GenBank/DDBJ whole genome shotgun (WGS) entry which is preliminary data.</text>
</comment>
<feature type="transmembrane region" description="Helical" evidence="8">
    <location>
        <begin position="583"/>
        <end position="600"/>
    </location>
</feature>
<evidence type="ECO:0008006" key="11">
    <source>
        <dbReference type="Google" id="ProtNLM"/>
    </source>
</evidence>
<organism evidence="9 10">
    <name type="scientific">Elysia crispata</name>
    <name type="common">lettuce slug</name>
    <dbReference type="NCBI Taxonomy" id="231223"/>
    <lineage>
        <taxon>Eukaryota</taxon>
        <taxon>Metazoa</taxon>
        <taxon>Spiralia</taxon>
        <taxon>Lophotrochozoa</taxon>
        <taxon>Mollusca</taxon>
        <taxon>Gastropoda</taxon>
        <taxon>Heterobranchia</taxon>
        <taxon>Euthyneura</taxon>
        <taxon>Panpulmonata</taxon>
        <taxon>Sacoglossa</taxon>
        <taxon>Placobranchoidea</taxon>
        <taxon>Plakobranchidae</taxon>
        <taxon>Elysia</taxon>
    </lineage>
</organism>
<reference evidence="9" key="1">
    <citation type="journal article" date="2023" name="G3 (Bethesda)">
        <title>A reference genome for the long-term kleptoplast-retaining sea slug Elysia crispata morphotype clarki.</title>
        <authorList>
            <person name="Eastman K.E."/>
            <person name="Pendleton A.L."/>
            <person name="Shaikh M.A."/>
            <person name="Suttiyut T."/>
            <person name="Ogas R."/>
            <person name="Tomko P."/>
            <person name="Gavelis G."/>
            <person name="Widhalm J.R."/>
            <person name="Wisecaver J.H."/>
        </authorList>
    </citation>
    <scope>NUCLEOTIDE SEQUENCE</scope>
    <source>
        <strain evidence="9">ECLA1</strain>
    </source>
</reference>
<dbReference type="Proteomes" id="UP001283361">
    <property type="component" value="Unassembled WGS sequence"/>
</dbReference>
<keyword evidence="5 8" id="KW-0472">Membrane</keyword>
<name>A0AAE1CV77_9GAST</name>
<gene>
    <name evidence="9" type="ORF">RRG08_016483</name>
</gene>
<evidence type="ECO:0000256" key="7">
    <source>
        <dbReference type="ARBA" id="ARBA00023180"/>
    </source>
</evidence>
<dbReference type="InterPro" id="IPR052192">
    <property type="entry name" value="Insect_Ionotropic_Sensory_Rcpt"/>
</dbReference>
<evidence type="ECO:0000313" key="9">
    <source>
        <dbReference type="EMBL" id="KAK3737179.1"/>
    </source>
</evidence>
<keyword evidence="7" id="KW-0325">Glycoprotein</keyword>
<keyword evidence="2" id="KW-1003">Cell membrane</keyword>
<feature type="transmembrane region" description="Helical" evidence="8">
    <location>
        <begin position="867"/>
        <end position="887"/>
    </location>
</feature>
<keyword evidence="3 8" id="KW-0812">Transmembrane</keyword>
<dbReference type="EMBL" id="JAWDGP010006665">
    <property type="protein sequence ID" value="KAK3737179.1"/>
    <property type="molecule type" value="Genomic_DNA"/>
</dbReference>
<evidence type="ECO:0000256" key="4">
    <source>
        <dbReference type="ARBA" id="ARBA00022989"/>
    </source>
</evidence>
<evidence type="ECO:0000256" key="3">
    <source>
        <dbReference type="ARBA" id="ARBA00022692"/>
    </source>
</evidence>
<evidence type="ECO:0000256" key="2">
    <source>
        <dbReference type="ARBA" id="ARBA00022475"/>
    </source>
</evidence>
<dbReference type="PANTHER" id="PTHR42643:SF24">
    <property type="entry name" value="IONOTROPIC RECEPTOR 60A"/>
    <property type="match status" value="1"/>
</dbReference>
<comment type="subcellular location">
    <subcellularLocation>
        <location evidence="1">Cell membrane</location>
        <topology evidence="1">Multi-pass membrane protein</topology>
    </subcellularLocation>
</comment>
<keyword evidence="4 8" id="KW-1133">Transmembrane helix</keyword>
<proteinExistence type="predicted"/>
<dbReference type="GO" id="GO:0005886">
    <property type="term" value="C:plasma membrane"/>
    <property type="evidence" value="ECO:0007669"/>
    <property type="project" value="UniProtKB-SubCell"/>
</dbReference>
<evidence type="ECO:0000256" key="1">
    <source>
        <dbReference type="ARBA" id="ARBA00004651"/>
    </source>
</evidence>
<sequence length="905" mass="103036">MNKSLLMEPVTDSTKTLPIRQVARGRLLQADMPRDPQGTFAQRMKTIVKYFDKSKKLPRVTEARRKRQEMEMIRFLISIVHLICVKKVICKVGSYSPSAFSFFQNKTTFRRTVGGLFPTELPVKSKTKLVPSNVECLANFRKGLFSCEESGDPTLGSCGCALWGFKDILASLQDCEWEQTVLVTSETITDSGKHCGSRHCLPKLEKRISTSHHNRNLSYDEATSSRKNFSYRDQIQKDQISHNILAAFRALLIPLQHVLVSSANRKNLQKQLEEIIWTSYSSKRVRNFVWISHRPWEILEAADIVFRRHRRGRGALMAHKALFLLVGVGSTSMSTSTSTLMKSIASPRSSHLLKRPSCTPPLLKETENHLVSSAFDNVLFLSSTNYLSNSGDFVNDKFCFSSLPHTLMWRGNRTREFETVPKFYKDSSQTTLSRFNRRHNDRRMRERNCKMFPNIRTGMNGRHLILLTKEWENVMTVYDDGSSLHYSGLLCEIAKVLSVSMNFTFTLQPDPMVSRNLTWGELEDMMISGGVGDALLSLYYITASLALNFSQPHPIFHSNMTAAYVSRPHAHIIFSIYRLSPQIIIFFGAAFGLALIYYTYLCNASELYSSCETRQATTDVQSSCDPNYFKVFLRQSWLMVFALFGSCFSQSNIPQTLLFSGRIFLFSWCMFILMLTAIIKGHLASSLIRVNPPPPITTFRELVDGTDHRWGHFKDSTFLPVMAAAKGETLSQLYSRMMRFAEDDPGILASSIDALVRKTVEDEHFVAIIDSFYLKKSKHALKIPYIKVIPESLGPNGFSLALPLDSELTELMSEHILALYETDIFNVLADNMFRQLKNNATDNTTLLDKIADRDKILEEKENYKIDIMWGLMFCACLLLVATFILLLELSLVRTKPALLSRDNKT</sequence>
<protein>
    <recommendedName>
        <fullName evidence="11">Ionotropic glutamate receptor C-terminal domain-containing protein</fullName>
    </recommendedName>
</protein>
<keyword evidence="10" id="KW-1185">Reference proteome</keyword>
<keyword evidence="6" id="KW-0675">Receptor</keyword>
<evidence type="ECO:0000256" key="6">
    <source>
        <dbReference type="ARBA" id="ARBA00023170"/>
    </source>
</evidence>
<evidence type="ECO:0000256" key="5">
    <source>
        <dbReference type="ARBA" id="ARBA00023136"/>
    </source>
</evidence>
<evidence type="ECO:0000313" key="10">
    <source>
        <dbReference type="Proteomes" id="UP001283361"/>
    </source>
</evidence>